<sequence>MTRIGLIGAGGISELHLPAYENHSEEATLAGVCDVDAEKAGAVAEEFGVEYWTDHETFLAEADIDAVDVALPHHVHYPVAKAALEAGKHVLIEKPLAPHLADCVELVELADERDLTLLVGQMQRYHPPYRALKERVDAGELGEIRHARCDALVNQADLFPKGHWLYDGEKAGGGGVIGYSVHKLDLLRYYLGDVARAAAWTRTVDDAFEDAEDYATGMLEFESGAIADFSVALSAPAMPYTESFWLLGDDGVVHTLPDGQQGEGYVGSPTPRINTRDDPDHRKEFEAVEGGSTDLPTSDAFVNEILHFVDCVDSGAEPLTSGRDNLGTMAAIRAIYESAARDGERVTTDEVLADAREAAR</sequence>
<dbReference type="InterPro" id="IPR051450">
    <property type="entry name" value="Gfo/Idh/MocA_Oxidoreductases"/>
</dbReference>
<evidence type="ECO:0000256" key="1">
    <source>
        <dbReference type="SAM" id="MobiDB-lite"/>
    </source>
</evidence>
<dbReference type="SUPFAM" id="SSF51735">
    <property type="entry name" value="NAD(P)-binding Rossmann-fold domains"/>
    <property type="match status" value="1"/>
</dbReference>
<feature type="domain" description="Gfo/Idh/MocA-like oxidoreductase N-terminal" evidence="2">
    <location>
        <begin position="3"/>
        <end position="120"/>
    </location>
</feature>
<feature type="region of interest" description="Disordered" evidence="1">
    <location>
        <begin position="260"/>
        <end position="279"/>
    </location>
</feature>
<dbReference type="Proteomes" id="UP000509667">
    <property type="component" value="Chromosome"/>
</dbReference>
<organism evidence="4 5">
    <name type="scientific">Halosimplex rubrum</name>
    <dbReference type="NCBI Taxonomy" id="869889"/>
    <lineage>
        <taxon>Archaea</taxon>
        <taxon>Methanobacteriati</taxon>
        <taxon>Methanobacteriota</taxon>
        <taxon>Stenosarchaea group</taxon>
        <taxon>Halobacteria</taxon>
        <taxon>Halobacteriales</taxon>
        <taxon>Haloarculaceae</taxon>
        <taxon>Halosimplex</taxon>
    </lineage>
</organism>
<reference evidence="4 5" key="1">
    <citation type="submission" date="2020-07" db="EMBL/GenBank/DDBJ databases">
        <title>Halosimplex pelagicum sp. nov. and Halosimplex rubrum sp. nov., isolated from salted brown alga Laminaria, and emended description of the genus Halosimplex.</title>
        <authorList>
            <person name="Cui H."/>
        </authorList>
    </citation>
    <scope>NUCLEOTIDE SEQUENCE [LARGE SCALE GENOMIC DNA]</scope>
    <source>
        <strain evidence="4 5">R27</strain>
    </source>
</reference>
<evidence type="ECO:0000259" key="3">
    <source>
        <dbReference type="Pfam" id="PF22725"/>
    </source>
</evidence>
<dbReference type="OrthoDB" id="25239at2157"/>
<feature type="domain" description="GFO/IDH/MocA-like oxidoreductase" evidence="3">
    <location>
        <begin position="129"/>
        <end position="253"/>
    </location>
</feature>
<dbReference type="GeneID" id="56078838"/>
<dbReference type="Gene3D" id="3.30.360.10">
    <property type="entry name" value="Dihydrodipicolinate Reductase, domain 2"/>
    <property type="match status" value="1"/>
</dbReference>
<dbReference type="Pfam" id="PF22725">
    <property type="entry name" value="GFO_IDH_MocA_C3"/>
    <property type="match status" value="1"/>
</dbReference>
<dbReference type="InterPro" id="IPR055170">
    <property type="entry name" value="GFO_IDH_MocA-like_dom"/>
</dbReference>
<dbReference type="AlphaFoldDB" id="A0A7D5P5K2"/>
<dbReference type="InterPro" id="IPR000683">
    <property type="entry name" value="Gfo/Idh/MocA-like_OxRdtase_N"/>
</dbReference>
<dbReference type="Gene3D" id="3.40.50.720">
    <property type="entry name" value="NAD(P)-binding Rossmann-like Domain"/>
    <property type="match status" value="1"/>
</dbReference>
<evidence type="ECO:0000313" key="4">
    <source>
        <dbReference type="EMBL" id="QLH78205.1"/>
    </source>
</evidence>
<keyword evidence="5" id="KW-1185">Reference proteome</keyword>
<protein>
    <submittedName>
        <fullName evidence="4">Gfo/Idh/MocA family oxidoreductase</fullName>
    </submittedName>
</protein>
<name>A0A7D5P5K2_9EURY</name>
<dbReference type="SUPFAM" id="SSF55347">
    <property type="entry name" value="Glyceraldehyde-3-phosphate dehydrogenase-like, C-terminal domain"/>
    <property type="match status" value="1"/>
</dbReference>
<evidence type="ECO:0000259" key="2">
    <source>
        <dbReference type="Pfam" id="PF01408"/>
    </source>
</evidence>
<dbReference type="KEGG" id="hrr:HZS55_13205"/>
<dbReference type="EMBL" id="CP058910">
    <property type="protein sequence ID" value="QLH78205.1"/>
    <property type="molecule type" value="Genomic_DNA"/>
</dbReference>
<gene>
    <name evidence="4" type="ORF">HZS55_13205</name>
</gene>
<dbReference type="Pfam" id="PF01408">
    <property type="entry name" value="GFO_IDH_MocA"/>
    <property type="match status" value="1"/>
</dbReference>
<dbReference type="InterPro" id="IPR036291">
    <property type="entry name" value="NAD(P)-bd_dom_sf"/>
</dbReference>
<evidence type="ECO:0000313" key="5">
    <source>
        <dbReference type="Proteomes" id="UP000509667"/>
    </source>
</evidence>
<proteinExistence type="predicted"/>
<dbReference type="PANTHER" id="PTHR43377:SF1">
    <property type="entry name" value="BILIVERDIN REDUCTASE A"/>
    <property type="match status" value="1"/>
</dbReference>
<dbReference type="GO" id="GO:0000166">
    <property type="term" value="F:nucleotide binding"/>
    <property type="evidence" value="ECO:0007669"/>
    <property type="project" value="InterPro"/>
</dbReference>
<dbReference type="PANTHER" id="PTHR43377">
    <property type="entry name" value="BILIVERDIN REDUCTASE A"/>
    <property type="match status" value="1"/>
</dbReference>
<dbReference type="RefSeq" id="WP_179908127.1">
    <property type="nucleotide sequence ID" value="NZ_CP058910.1"/>
</dbReference>
<accession>A0A7D5P5K2</accession>